<dbReference type="InterPro" id="IPR024934">
    <property type="entry name" value="Rubredoxin-like_dom"/>
</dbReference>
<keyword evidence="3" id="KW-0479">Metal-binding</keyword>
<keyword evidence="2" id="KW-0813">Transport</keyword>
<evidence type="ECO:0000259" key="9">
    <source>
        <dbReference type="PROSITE" id="PS50903"/>
    </source>
</evidence>
<dbReference type="PROSITE" id="PS50903">
    <property type="entry name" value="RUBREDOXIN_LIKE"/>
    <property type="match status" value="1"/>
</dbReference>
<dbReference type="Proteomes" id="UP000095237">
    <property type="component" value="Unassembled WGS sequence"/>
</dbReference>
<dbReference type="CDD" id="cd01041">
    <property type="entry name" value="Rubrerythrin"/>
    <property type="match status" value="1"/>
</dbReference>
<dbReference type="CDD" id="cd00729">
    <property type="entry name" value="rubredoxin_SM"/>
    <property type="match status" value="1"/>
</dbReference>
<dbReference type="NCBIfam" id="NF045767">
    <property type="entry name" value="RuberyRbr"/>
    <property type="match status" value="1"/>
</dbReference>
<dbReference type="PANTHER" id="PTHR43865">
    <property type="entry name" value="RUBRERYTHRIN-RELATED"/>
    <property type="match status" value="1"/>
</dbReference>
<dbReference type="InterPro" id="IPR009078">
    <property type="entry name" value="Ferritin-like_SF"/>
</dbReference>
<keyword evidence="12" id="KW-1185">Reference proteome</keyword>
<dbReference type="InterPro" id="IPR012347">
    <property type="entry name" value="Ferritin-like"/>
</dbReference>
<keyword evidence="4" id="KW-0249">Electron transport</keyword>
<evidence type="ECO:0000256" key="5">
    <source>
        <dbReference type="ARBA" id="ARBA00023004"/>
    </source>
</evidence>
<sequence length="192" mass="21787">MAKSIKGTKTEKHLLESFAGESQARMRYTYFASKAKKEGFEQISAVFTEIADNEKEHAKRFFKFLEGGCVEITGTFPAGIISSTIENLRVSAAGENEEHSKIYPEVAGLADEEGFPEVAECFRRVAIAEKHHETRYLALLNNLENGRIFKKDVVVKWRCRNCGYVYESKEALERCPACLHPKAYMEELSESF</sequence>
<dbReference type="InterPro" id="IPR052364">
    <property type="entry name" value="Rubrerythrin"/>
</dbReference>
<evidence type="ECO:0000256" key="2">
    <source>
        <dbReference type="ARBA" id="ARBA00022448"/>
    </source>
</evidence>
<dbReference type="SUPFAM" id="SSF57802">
    <property type="entry name" value="Rubredoxin-like"/>
    <property type="match status" value="1"/>
</dbReference>
<evidence type="ECO:0000256" key="3">
    <source>
        <dbReference type="ARBA" id="ARBA00022723"/>
    </source>
</evidence>
<evidence type="ECO:0000256" key="6">
    <source>
        <dbReference type="ARBA" id="ARBA00055868"/>
    </source>
</evidence>
<comment type="function">
    <text evidence="6">May provide oxidative stress protection via catalytic reduction of intracellular hydrogen peroxide.</text>
</comment>
<dbReference type="AlphaFoldDB" id="A0A1E5IHU6"/>
<dbReference type="EMBL" id="LNVX01000502">
    <property type="protein sequence ID" value="OEG70001.1"/>
    <property type="molecule type" value="Genomic_DNA"/>
</dbReference>
<dbReference type="Gene3D" id="1.20.1260.10">
    <property type="match status" value="1"/>
</dbReference>
<evidence type="ECO:0000256" key="1">
    <source>
        <dbReference type="ARBA" id="ARBA00001965"/>
    </source>
</evidence>
<dbReference type="PANTHER" id="PTHR43865:SF1">
    <property type="entry name" value="RUBRERYTHRIN-RELATED"/>
    <property type="match status" value="1"/>
</dbReference>
<feature type="domain" description="Rubredoxin-like" evidence="9">
    <location>
        <begin position="154"/>
        <end position="188"/>
    </location>
</feature>
<organism evidence="11 12">
    <name type="scientific">Endomicrobium trichonymphae</name>
    <dbReference type="NCBI Taxonomy" id="1408204"/>
    <lineage>
        <taxon>Bacteria</taxon>
        <taxon>Pseudomonadati</taxon>
        <taxon>Elusimicrobiota</taxon>
        <taxon>Endomicrobiia</taxon>
        <taxon>Endomicrobiales</taxon>
        <taxon>Endomicrobiaceae</taxon>
        <taxon>Candidatus Endomicrobiellum</taxon>
    </lineage>
</organism>
<gene>
    <name evidence="11" type="ORF">ATZ36_06640</name>
</gene>
<comment type="subunit">
    <text evidence="7">Homodimer. Possesses two rubredoxin-like centers and two non-sulfur oxo-bridged di-iron centers per dimer.</text>
</comment>
<dbReference type="Gene3D" id="2.20.28.10">
    <property type="match status" value="1"/>
</dbReference>
<protein>
    <recommendedName>
        <fullName evidence="8">Rubrerythrin</fullName>
    </recommendedName>
</protein>
<dbReference type="Pfam" id="PF02915">
    <property type="entry name" value="Rubrerythrin"/>
    <property type="match status" value="1"/>
</dbReference>
<dbReference type="InterPro" id="IPR048574">
    <property type="entry name" value="RUBY_RBDX"/>
</dbReference>
<dbReference type="FunFam" id="2.20.28.10:FF:000018">
    <property type="entry name" value="Rubrerythrin"/>
    <property type="match status" value="1"/>
</dbReference>
<dbReference type="GO" id="GO:0005506">
    <property type="term" value="F:iron ion binding"/>
    <property type="evidence" value="ECO:0007669"/>
    <property type="project" value="InterPro"/>
</dbReference>
<dbReference type="PROSITE" id="PS50905">
    <property type="entry name" value="FERRITIN_LIKE"/>
    <property type="match status" value="1"/>
</dbReference>
<comment type="cofactor">
    <cofactor evidence="1">
        <name>Fe(3+)</name>
        <dbReference type="ChEBI" id="CHEBI:29034"/>
    </cofactor>
</comment>
<dbReference type="InterPro" id="IPR003251">
    <property type="entry name" value="Rr_diiron-bd_dom"/>
</dbReference>
<comment type="caution">
    <text evidence="11">The sequence shown here is derived from an EMBL/GenBank/DDBJ whole genome shotgun (WGS) entry which is preliminary data.</text>
</comment>
<dbReference type="SUPFAM" id="SSF47240">
    <property type="entry name" value="Ferritin-like"/>
    <property type="match status" value="1"/>
</dbReference>
<evidence type="ECO:0000313" key="12">
    <source>
        <dbReference type="Proteomes" id="UP000095237"/>
    </source>
</evidence>
<evidence type="ECO:0000259" key="10">
    <source>
        <dbReference type="PROSITE" id="PS50905"/>
    </source>
</evidence>
<dbReference type="Pfam" id="PF21349">
    <property type="entry name" value="RUBY_RBDX"/>
    <property type="match status" value="1"/>
</dbReference>
<evidence type="ECO:0000256" key="7">
    <source>
        <dbReference type="ARBA" id="ARBA00063441"/>
    </source>
</evidence>
<dbReference type="InterPro" id="IPR009040">
    <property type="entry name" value="Ferritin-like_diiron"/>
</dbReference>
<accession>A0A1E5IHU6</accession>
<name>A0A1E5IHU6_ENDTX</name>
<reference evidence="11 12" key="1">
    <citation type="submission" date="2015-11" db="EMBL/GenBank/DDBJ databases">
        <title>Evidence for parallel genomic evolution in an endosymbiosis of termite gut flagellates.</title>
        <authorList>
            <person name="Zheng H."/>
        </authorList>
    </citation>
    <scope>NUCLEOTIDE SEQUENCE [LARGE SCALE GENOMIC DNA]</scope>
    <source>
        <strain evidence="11 12">CET450</strain>
    </source>
</reference>
<keyword evidence="5" id="KW-0408">Iron</keyword>
<feature type="domain" description="Ferritin-like diiron" evidence="10">
    <location>
        <begin position="4"/>
        <end position="147"/>
    </location>
</feature>
<dbReference type="GO" id="GO:0016491">
    <property type="term" value="F:oxidoreductase activity"/>
    <property type="evidence" value="ECO:0007669"/>
    <property type="project" value="InterPro"/>
</dbReference>
<evidence type="ECO:0000256" key="4">
    <source>
        <dbReference type="ARBA" id="ARBA00022982"/>
    </source>
</evidence>
<proteinExistence type="predicted"/>
<evidence type="ECO:0000256" key="8">
    <source>
        <dbReference type="ARBA" id="ARBA00069213"/>
    </source>
</evidence>
<evidence type="ECO:0000313" key="11">
    <source>
        <dbReference type="EMBL" id="OEG70001.1"/>
    </source>
</evidence>